<evidence type="ECO:0000313" key="7">
    <source>
        <dbReference type="EMBL" id="MBI4726917.1"/>
    </source>
</evidence>
<comment type="subunit">
    <text evidence="6">Forms polymers.</text>
</comment>
<name>A0A933MIA8_UNCT6</name>
<comment type="caution">
    <text evidence="6">Lacks conserved residue(s) required for the propagation of feature annotation.</text>
</comment>
<evidence type="ECO:0000256" key="3">
    <source>
        <dbReference type="ARBA" id="ARBA00022840"/>
    </source>
</evidence>
<comment type="caution">
    <text evidence="7">The sequence shown here is derived from an EMBL/GenBank/DDBJ whole genome shotgun (WGS) entry which is preliminary data.</text>
</comment>
<dbReference type="GO" id="GO:0005524">
    <property type="term" value="F:ATP binding"/>
    <property type="evidence" value="ECO:0007669"/>
    <property type="project" value="UniProtKB-KW"/>
</dbReference>
<evidence type="ECO:0000256" key="4">
    <source>
        <dbReference type="ARBA" id="ARBA00022960"/>
    </source>
</evidence>
<keyword evidence="2 6" id="KW-0547">Nucleotide-binding</keyword>
<comment type="subcellular location">
    <subcellularLocation>
        <location evidence="6">Cytoplasm</location>
    </subcellularLocation>
    <text evidence="6">Membrane-associated.</text>
</comment>
<dbReference type="PANTHER" id="PTHR42749:SF1">
    <property type="entry name" value="CELL SHAPE-DETERMINING PROTEIN MREB"/>
    <property type="match status" value="1"/>
</dbReference>
<dbReference type="NCBIfam" id="TIGR00904">
    <property type="entry name" value="mreB"/>
    <property type="match status" value="1"/>
</dbReference>
<comment type="similarity">
    <text evidence="5 6">Belongs to the FtsA/MreB family.</text>
</comment>
<evidence type="ECO:0000313" key="8">
    <source>
        <dbReference type="Proteomes" id="UP000736328"/>
    </source>
</evidence>
<dbReference type="InterPro" id="IPR043129">
    <property type="entry name" value="ATPase_NBD"/>
</dbReference>
<dbReference type="InterPro" id="IPR004753">
    <property type="entry name" value="MreB"/>
</dbReference>
<dbReference type="GO" id="GO:0005737">
    <property type="term" value="C:cytoplasm"/>
    <property type="evidence" value="ECO:0007669"/>
    <property type="project" value="UniProtKB-SubCell"/>
</dbReference>
<feature type="binding site" evidence="6">
    <location>
        <begin position="221"/>
        <end position="224"/>
    </location>
    <ligand>
        <name>ATP</name>
        <dbReference type="ChEBI" id="CHEBI:30616"/>
    </ligand>
</feature>
<evidence type="ECO:0000256" key="1">
    <source>
        <dbReference type="ARBA" id="ARBA00022490"/>
    </source>
</evidence>
<dbReference type="Proteomes" id="UP000736328">
    <property type="component" value="Unassembled WGS sequence"/>
</dbReference>
<proteinExistence type="inferred from homology"/>
<dbReference type="Gene3D" id="3.30.420.40">
    <property type="match status" value="2"/>
</dbReference>
<dbReference type="EMBL" id="JACQXR010000089">
    <property type="protein sequence ID" value="MBI4726917.1"/>
    <property type="molecule type" value="Genomic_DNA"/>
</dbReference>
<evidence type="ECO:0000256" key="5">
    <source>
        <dbReference type="ARBA" id="ARBA00023458"/>
    </source>
</evidence>
<sequence length="354" mass="38318">MINLPNLRDIFRDIFGAVISHDMAVDLGTASTLVYVEGKGIVLNQPSVVAIEKKTGMPIAVGAEAKKMLGRTPDEIRAIRPMKDGVIADFEICEEMLRAFIKMAQKRRTLIRPRVIICVPSGITEVEKRAVRDSAEHAGAREVFLIAEPIAAAIGVGLPVDSAMGSMVIDIGGGTTEIAVIALSGIVRNTSIRIAGDEMDEAILEYLRKTHNLLIGEQTAEEIKIRIGSAFPVEESREMEVKGRDVVQGIPRAIKVKSEEIREALREPVSQIVLAVKRALEQTPPELAADIVDAGITMTGGGSLLKGLDALLREETNLPIKLAGETQECIVLGAGKVLESPDDYEKVLMQSRKE</sequence>
<keyword evidence="1 6" id="KW-0963">Cytoplasm</keyword>
<dbReference type="NCBIfam" id="NF010539">
    <property type="entry name" value="PRK13927.1"/>
    <property type="match status" value="1"/>
</dbReference>
<feature type="binding site" evidence="6">
    <location>
        <begin position="301"/>
        <end position="304"/>
    </location>
    <ligand>
        <name>ATP</name>
        <dbReference type="ChEBI" id="CHEBI:30616"/>
    </ligand>
</feature>
<reference evidence="7" key="1">
    <citation type="submission" date="2020-07" db="EMBL/GenBank/DDBJ databases">
        <title>Huge and variable diversity of episymbiotic CPR bacteria and DPANN archaea in groundwater ecosystems.</title>
        <authorList>
            <person name="He C.Y."/>
            <person name="Keren R."/>
            <person name="Whittaker M."/>
            <person name="Farag I.F."/>
            <person name="Doudna J."/>
            <person name="Cate J.H.D."/>
            <person name="Banfield J.F."/>
        </authorList>
    </citation>
    <scope>NUCLEOTIDE SEQUENCE</scope>
    <source>
        <strain evidence="7">NC_groundwater_1520_Pr4_B-0.1um_53_5</strain>
    </source>
</reference>
<accession>A0A933MIA8</accession>
<dbReference type="SUPFAM" id="SSF53067">
    <property type="entry name" value="Actin-like ATPase domain"/>
    <property type="match status" value="2"/>
</dbReference>
<organism evidence="7 8">
    <name type="scientific">candidate division TA06 bacterium</name>
    <dbReference type="NCBI Taxonomy" id="2250710"/>
    <lineage>
        <taxon>Bacteria</taxon>
        <taxon>Bacteria division TA06</taxon>
    </lineage>
</organism>
<evidence type="ECO:0000256" key="2">
    <source>
        <dbReference type="ARBA" id="ARBA00022741"/>
    </source>
</evidence>
<dbReference type="GO" id="GO:0000902">
    <property type="term" value="P:cell morphogenesis"/>
    <property type="evidence" value="ECO:0007669"/>
    <property type="project" value="InterPro"/>
</dbReference>
<dbReference type="HAMAP" id="MF_02207">
    <property type="entry name" value="MreB"/>
    <property type="match status" value="1"/>
</dbReference>
<comment type="function">
    <text evidence="6">Forms membrane-associated dynamic filaments that are essential for cell shape determination. Acts by regulating cell wall synthesis and cell elongation, and thus cell shape. A feedback loop between cell geometry and MreB localization may maintain elongated cell shape by targeting cell wall growth to regions of negative cell wall curvature.</text>
</comment>
<evidence type="ECO:0000256" key="6">
    <source>
        <dbReference type="HAMAP-Rule" id="MF_02207"/>
    </source>
</evidence>
<dbReference type="Pfam" id="PF06723">
    <property type="entry name" value="MreB_Mbl"/>
    <property type="match status" value="1"/>
</dbReference>
<dbReference type="PRINTS" id="PR01652">
    <property type="entry name" value="SHAPEPROTEIN"/>
</dbReference>
<dbReference type="CDD" id="cd10225">
    <property type="entry name" value="ASKHA_NBD_MreB-like"/>
    <property type="match status" value="1"/>
</dbReference>
<protein>
    <recommendedName>
        <fullName evidence="6">Cell shape-determining protein MreB</fullName>
    </recommendedName>
</protein>
<gene>
    <name evidence="6" type="primary">mreB</name>
    <name evidence="7" type="ORF">HY768_06800</name>
</gene>
<dbReference type="InterPro" id="IPR056546">
    <property type="entry name" value="MreB_MamK-like"/>
</dbReference>
<dbReference type="AlphaFoldDB" id="A0A933MIA8"/>
<dbReference type="GO" id="GO:0008360">
    <property type="term" value="P:regulation of cell shape"/>
    <property type="evidence" value="ECO:0007669"/>
    <property type="project" value="UniProtKB-UniRule"/>
</dbReference>
<keyword evidence="3 6" id="KW-0067">ATP-binding</keyword>
<dbReference type="PANTHER" id="PTHR42749">
    <property type="entry name" value="CELL SHAPE-DETERMINING PROTEIN MREB"/>
    <property type="match status" value="1"/>
</dbReference>
<keyword evidence="4 6" id="KW-0133">Cell shape</keyword>
<feature type="binding site" evidence="6">
    <location>
        <begin position="173"/>
        <end position="175"/>
    </location>
    <ligand>
        <name>ATP</name>
        <dbReference type="ChEBI" id="CHEBI:30616"/>
    </ligand>
</feature>